<organism evidence="2 3">
    <name type="scientific">Terracoccus luteus</name>
    <dbReference type="NCBI Taxonomy" id="53356"/>
    <lineage>
        <taxon>Bacteria</taxon>
        <taxon>Bacillati</taxon>
        <taxon>Actinomycetota</taxon>
        <taxon>Actinomycetes</taxon>
        <taxon>Micrococcales</taxon>
        <taxon>Intrasporangiaceae</taxon>
        <taxon>Terracoccus</taxon>
    </lineage>
</organism>
<dbReference type="InterPro" id="IPR049803">
    <property type="entry name" value="RiPP_thiocil-like"/>
</dbReference>
<dbReference type="RefSeq" id="WP_121034667.1">
    <property type="nucleotide sequence ID" value="NZ_JACHVT010000005.1"/>
</dbReference>
<dbReference type="EMBL" id="JACHVT010000005">
    <property type="protein sequence ID" value="MBB2987444.1"/>
    <property type="molecule type" value="Genomic_DNA"/>
</dbReference>
<dbReference type="NCBIfam" id="NF033482">
    <property type="entry name" value="RiPP_thiocil"/>
    <property type="match status" value="1"/>
</dbReference>
<evidence type="ECO:0000313" key="2">
    <source>
        <dbReference type="EMBL" id="RKT79844.1"/>
    </source>
</evidence>
<dbReference type="EMBL" id="RBXT01000001">
    <property type="protein sequence ID" value="RKT79844.1"/>
    <property type="molecule type" value="Genomic_DNA"/>
</dbReference>
<comment type="caution">
    <text evidence="2">The sequence shown here is derived from an EMBL/GenBank/DDBJ whole genome shotgun (WGS) entry which is preliminary data.</text>
</comment>
<evidence type="ECO:0000313" key="4">
    <source>
        <dbReference type="Proteomes" id="UP000590811"/>
    </source>
</evidence>
<dbReference type="AlphaFoldDB" id="A0A495Y356"/>
<protein>
    <recommendedName>
        <fullName evidence="5">Thiocillin family RiPP</fullName>
    </recommendedName>
</protein>
<evidence type="ECO:0000313" key="1">
    <source>
        <dbReference type="EMBL" id="MBB2987444.1"/>
    </source>
</evidence>
<reference evidence="2 3" key="1">
    <citation type="submission" date="2018-10" db="EMBL/GenBank/DDBJ databases">
        <title>Sequencing the genomes of 1000 actinobacteria strains.</title>
        <authorList>
            <person name="Klenk H.-P."/>
        </authorList>
    </citation>
    <scope>NUCLEOTIDE SEQUENCE [LARGE SCALE GENOMIC DNA]</scope>
    <source>
        <strain evidence="2 3">DSM 44267</strain>
    </source>
</reference>
<gene>
    <name evidence="2" type="ORF">DFJ68_3322</name>
    <name evidence="1" type="ORF">FHW14_002627</name>
</gene>
<evidence type="ECO:0000313" key="3">
    <source>
        <dbReference type="Proteomes" id="UP000278440"/>
    </source>
</evidence>
<keyword evidence="3" id="KW-1185">Reference proteome</keyword>
<sequence>MSDKDIQNADQAIDEVELEELTEDGGAATLGTASSLGCPSSLATFGSH</sequence>
<name>A0A495Y356_9MICO</name>
<dbReference type="Proteomes" id="UP000590811">
    <property type="component" value="Unassembled WGS sequence"/>
</dbReference>
<evidence type="ECO:0008006" key="5">
    <source>
        <dbReference type="Google" id="ProtNLM"/>
    </source>
</evidence>
<proteinExistence type="predicted"/>
<accession>A0A495Y356</accession>
<dbReference type="Proteomes" id="UP000278440">
    <property type="component" value="Unassembled WGS sequence"/>
</dbReference>
<reference evidence="1 4" key="2">
    <citation type="submission" date="2020-08" db="EMBL/GenBank/DDBJ databases">
        <title>Genomic Encyclopedia of Type Strains, Phase IV (KMG-V): Genome sequencing to study the core and pangenomes of soil and plant-associated prokaryotes.</title>
        <authorList>
            <person name="Whitman W."/>
        </authorList>
    </citation>
    <scope>NUCLEOTIDE SEQUENCE [LARGE SCALE GENOMIC DNA]</scope>
    <source>
        <strain evidence="1 4">B3ACCR2</strain>
    </source>
</reference>